<feature type="domain" description="DZANK-type" evidence="1">
    <location>
        <begin position="297"/>
        <end position="344"/>
    </location>
</feature>
<dbReference type="Pfam" id="PF12773">
    <property type="entry name" value="DZR"/>
    <property type="match status" value="1"/>
</dbReference>
<dbReference type="PANTHER" id="PTHR37826">
    <property type="entry name" value="FLOTILLIN BAND_7_5 DOMAIN PROTEIN"/>
    <property type="match status" value="1"/>
</dbReference>
<keyword evidence="4" id="KW-1185">Reference proteome</keyword>
<keyword evidence="3" id="KW-0645">Protease</keyword>
<organism evidence="3 4">
    <name type="scientific">Nocardia neocaledoniensis</name>
    <dbReference type="NCBI Taxonomy" id="236511"/>
    <lineage>
        <taxon>Bacteria</taxon>
        <taxon>Bacillati</taxon>
        <taxon>Actinomycetota</taxon>
        <taxon>Actinomycetes</taxon>
        <taxon>Mycobacteriales</taxon>
        <taxon>Nocardiaceae</taxon>
        <taxon>Nocardia</taxon>
    </lineage>
</organism>
<evidence type="ECO:0000259" key="2">
    <source>
        <dbReference type="Pfam" id="PF13421"/>
    </source>
</evidence>
<sequence>MKWLEREFIAVPDSNKHELVYKWPDLNIRKYSRVIVNADQTALFVKSGQVLTELGPGRHRIDTDELPVLGAVIDRLSGGNFYRAELYFVSSREFPGVRFGGRLADVADPVTHQVVSLRVFGEFALTVRDPTALLTVLAGTADLSDPELLQRWSSEQLVKAMKIAVTRRVANGDWPIVGLSAHLLEIEAAVIRQSNIALFDYGLQVSRMGNFDISLDPADAARVKRLAKDIRYIQLTGDFERYAAGELALGASAGLAGGGQTGPSDLLGTALGLNAMNGTAASGASRDRPRGRPSSACPACGAATPADAGFCGCCGAAAAVQHRRECARCGVAAPPSSNFCAECGARLVAGD</sequence>
<reference evidence="3 4" key="1">
    <citation type="submission" date="2018-05" db="EMBL/GenBank/DDBJ databases">
        <title>Genomic Encyclopedia of Type Strains, Phase IV (KMG-IV): sequencing the most valuable type-strain genomes for metagenomic binning, comparative biology and taxonomic classification.</title>
        <authorList>
            <person name="Goeker M."/>
        </authorList>
    </citation>
    <scope>NUCLEOTIDE SEQUENCE [LARGE SCALE GENOMIC DNA]</scope>
    <source>
        <strain evidence="3 4">DSM 44717</strain>
    </source>
</reference>
<keyword evidence="3" id="KW-0378">Hydrolase</keyword>
<dbReference type="CDD" id="cd03408">
    <property type="entry name" value="SPFH_like_u1"/>
    <property type="match status" value="1"/>
</dbReference>
<dbReference type="Pfam" id="PF13421">
    <property type="entry name" value="Band_7_1"/>
    <property type="match status" value="1"/>
</dbReference>
<dbReference type="PANTHER" id="PTHR37826:SF2">
    <property type="entry name" value="ZINC-RIBBON DOMAIN-CONTAINING PROTEIN"/>
    <property type="match status" value="1"/>
</dbReference>
<gene>
    <name evidence="3" type="ORF">DFR69_12236</name>
</gene>
<comment type="caution">
    <text evidence="3">The sequence shown here is derived from an EMBL/GenBank/DDBJ whole genome shotgun (WGS) entry which is preliminary data.</text>
</comment>
<dbReference type="InterPro" id="IPR033880">
    <property type="entry name" value="SPFH_YdjI"/>
</dbReference>
<dbReference type="Proteomes" id="UP000246410">
    <property type="component" value="Unassembled WGS sequence"/>
</dbReference>
<proteinExistence type="predicted"/>
<feature type="domain" description="SPFH" evidence="2">
    <location>
        <begin position="26"/>
        <end position="215"/>
    </location>
</feature>
<protein>
    <submittedName>
        <fullName evidence="3">Membrane protease subunit (Stomatin/prohibitin family)</fullName>
    </submittedName>
</protein>
<dbReference type="InterPro" id="IPR025874">
    <property type="entry name" value="DZR"/>
</dbReference>
<name>A0A317N0Y0_9NOCA</name>
<dbReference type="AlphaFoldDB" id="A0A317N0Y0"/>
<evidence type="ECO:0000313" key="3">
    <source>
        <dbReference type="EMBL" id="PWV66971.1"/>
    </source>
</evidence>
<dbReference type="RefSeq" id="WP_110041695.1">
    <property type="nucleotide sequence ID" value="NZ_QGTL01000022.1"/>
</dbReference>
<dbReference type="EMBL" id="QGTL01000022">
    <property type="protein sequence ID" value="PWV66971.1"/>
    <property type="molecule type" value="Genomic_DNA"/>
</dbReference>
<dbReference type="GO" id="GO:0008233">
    <property type="term" value="F:peptidase activity"/>
    <property type="evidence" value="ECO:0007669"/>
    <property type="project" value="UniProtKB-KW"/>
</dbReference>
<evidence type="ECO:0000313" key="4">
    <source>
        <dbReference type="Proteomes" id="UP000246410"/>
    </source>
</evidence>
<accession>A0A317N0Y0</accession>
<dbReference type="GO" id="GO:0006508">
    <property type="term" value="P:proteolysis"/>
    <property type="evidence" value="ECO:0007669"/>
    <property type="project" value="UniProtKB-KW"/>
</dbReference>
<evidence type="ECO:0000259" key="1">
    <source>
        <dbReference type="Pfam" id="PF12773"/>
    </source>
</evidence>